<evidence type="ECO:0000313" key="2">
    <source>
        <dbReference type="EMBL" id="MFC2248141.1"/>
    </source>
</evidence>
<evidence type="ECO:0000313" key="3">
    <source>
        <dbReference type="Proteomes" id="UP001595190"/>
    </source>
</evidence>
<gene>
    <name evidence="2" type="ORF">ACETRX_00805</name>
</gene>
<keyword evidence="1" id="KW-0472">Membrane</keyword>
<comment type="caution">
    <text evidence="2">The sequence shown here is derived from an EMBL/GenBank/DDBJ whole genome shotgun (WGS) entry which is preliminary data.</text>
</comment>
<accession>A0ABV6Z7H6</accession>
<sequence length="44" mass="4565">MSFRANAVSVFLQGALTSLAALLAVSAMLAVLIIALHEGVMHLL</sequence>
<organism evidence="2 3">
    <name type="scientific">Labrys neptuniae</name>
    <dbReference type="NCBI Taxonomy" id="376174"/>
    <lineage>
        <taxon>Bacteria</taxon>
        <taxon>Pseudomonadati</taxon>
        <taxon>Pseudomonadota</taxon>
        <taxon>Alphaproteobacteria</taxon>
        <taxon>Hyphomicrobiales</taxon>
        <taxon>Xanthobacteraceae</taxon>
        <taxon>Labrys</taxon>
    </lineage>
</organism>
<feature type="transmembrane region" description="Helical" evidence="1">
    <location>
        <begin position="12"/>
        <end position="36"/>
    </location>
</feature>
<dbReference type="EMBL" id="JBHGPK010000001">
    <property type="protein sequence ID" value="MFC2248141.1"/>
    <property type="molecule type" value="Genomic_DNA"/>
</dbReference>
<name>A0ABV6Z7H6_9HYPH</name>
<reference evidence="2 3" key="1">
    <citation type="submission" date="2024-09" db="EMBL/GenBank/DDBJ databases">
        <title>Description of Labrys sedimenti sp. nov., isolated from a diclofenac-degrading enrichment culture, and genome-based reclassification of Labrys portucalensis as a later heterotypic synonym of Labrys neptuniae.</title>
        <authorList>
            <person name="Tancsics A."/>
            <person name="Csepanyi A."/>
        </authorList>
    </citation>
    <scope>NUCLEOTIDE SEQUENCE [LARGE SCALE GENOMIC DNA]</scope>
    <source>
        <strain evidence="2 3">LMG 23412</strain>
    </source>
</reference>
<keyword evidence="1" id="KW-0812">Transmembrane</keyword>
<protein>
    <submittedName>
        <fullName evidence="2">Uncharacterized protein</fullName>
    </submittedName>
</protein>
<dbReference type="RefSeq" id="WP_394307973.1">
    <property type="nucleotide sequence ID" value="NZ_JBHGPK010000001.1"/>
</dbReference>
<keyword evidence="1" id="KW-1133">Transmembrane helix</keyword>
<proteinExistence type="predicted"/>
<evidence type="ECO:0000256" key="1">
    <source>
        <dbReference type="SAM" id="Phobius"/>
    </source>
</evidence>
<dbReference type="Proteomes" id="UP001595190">
    <property type="component" value="Unassembled WGS sequence"/>
</dbReference>